<keyword evidence="1" id="KW-0472">Membrane</keyword>
<proteinExistence type="predicted"/>
<feature type="transmembrane region" description="Helical" evidence="1">
    <location>
        <begin position="46"/>
        <end position="65"/>
    </location>
</feature>
<gene>
    <name evidence="2" type="ORF">SAMN04515672_1623</name>
</gene>
<keyword evidence="1" id="KW-0812">Transmembrane</keyword>
<reference evidence="3" key="1">
    <citation type="submission" date="2016-10" db="EMBL/GenBank/DDBJ databases">
        <authorList>
            <person name="Varghese N."/>
            <person name="Submissions S."/>
        </authorList>
    </citation>
    <scope>NUCLEOTIDE SEQUENCE [LARGE SCALE GENOMIC DNA]</scope>
    <source>
        <strain evidence="3">B4,CECT 8067,JCM 17497</strain>
    </source>
</reference>
<feature type="transmembrane region" description="Helical" evidence="1">
    <location>
        <begin position="6"/>
        <end position="26"/>
    </location>
</feature>
<sequence length="67" mass="7213">MGIIEGVGVAVAIAGVFVYLFPRTVFKLALFGMFAKDQLSAFGRRALKAIGAFLIFEGVLILSLITY</sequence>
<evidence type="ECO:0000256" key="1">
    <source>
        <dbReference type="SAM" id="Phobius"/>
    </source>
</evidence>
<dbReference type="RefSeq" id="WP_090304313.1">
    <property type="nucleotide sequence ID" value="NZ_FNFE01000002.1"/>
</dbReference>
<accession>A0A1G8X536</accession>
<keyword evidence="3" id="KW-1185">Reference proteome</keyword>
<evidence type="ECO:0000313" key="2">
    <source>
        <dbReference type="EMBL" id="SDJ85738.1"/>
    </source>
</evidence>
<name>A0A1G8X536_9EURY</name>
<keyword evidence="1" id="KW-1133">Transmembrane helix</keyword>
<dbReference type="AlphaFoldDB" id="A0A1G8X536"/>
<dbReference type="OrthoDB" id="384287at2157"/>
<evidence type="ECO:0000313" key="3">
    <source>
        <dbReference type="Proteomes" id="UP000198882"/>
    </source>
</evidence>
<protein>
    <submittedName>
        <fullName evidence="2">Uncharacterized protein</fullName>
    </submittedName>
</protein>
<organism evidence="2 3">
    <name type="scientific">Natronorubrum texcoconense</name>
    <dbReference type="NCBI Taxonomy" id="1095776"/>
    <lineage>
        <taxon>Archaea</taxon>
        <taxon>Methanobacteriati</taxon>
        <taxon>Methanobacteriota</taxon>
        <taxon>Stenosarchaea group</taxon>
        <taxon>Halobacteria</taxon>
        <taxon>Halobacteriales</taxon>
        <taxon>Natrialbaceae</taxon>
        <taxon>Natronorubrum</taxon>
    </lineage>
</organism>
<dbReference type="Proteomes" id="UP000198882">
    <property type="component" value="Unassembled WGS sequence"/>
</dbReference>
<dbReference type="EMBL" id="FNFE01000002">
    <property type="protein sequence ID" value="SDJ85738.1"/>
    <property type="molecule type" value="Genomic_DNA"/>
</dbReference>